<dbReference type="Proteomes" id="UP001204000">
    <property type="component" value="Unassembled WGS sequence"/>
</dbReference>
<comment type="caution">
    <text evidence="8">The sequence shown here is derived from an EMBL/GenBank/DDBJ whole genome shotgun (WGS) entry which is preliminary data.</text>
</comment>
<name>A0ABT1FZG0_9CORY</name>
<feature type="domain" description="Shikimate dehydrogenase substrate binding N-terminal" evidence="6">
    <location>
        <begin position="11"/>
        <end position="93"/>
    </location>
</feature>
<proteinExistence type="predicted"/>
<gene>
    <name evidence="8" type="ORF">M5J20_03015</name>
</gene>
<dbReference type="CDD" id="cd01065">
    <property type="entry name" value="NAD_bind_Shikimate_DH"/>
    <property type="match status" value="1"/>
</dbReference>
<dbReference type="SUPFAM" id="SSF53223">
    <property type="entry name" value="Aminoacid dehydrogenase-like, N-terminal domain"/>
    <property type="match status" value="1"/>
</dbReference>
<comment type="pathway">
    <text evidence="1">Metabolic intermediate biosynthesis; chorismate biosynthesis; chorismate from D-erythrose 4-phosphate and phosphoenolpyruvate: step 4/7.</text>
</comment>
<feature type="domain" description="SDH C-terminal" evidence="7">
    <location>
        <begin position="237"/>
        <end position="267"/>
    </location>
</feature>
<evidence type="ECO:0000256" key="4">
    <source>
        <dbReference type="ARBA" id="ARBA00049442"/>
    </source>
</evidence>
<sequence length="273" mass="28677">MAAPITHRAAVLGSPIAHSLSPVLHNAGYEAAGLTGWEYTRIECTAEDLPRIVAEAGEEYRGFSVTMPAKFAALEFADEVTDRACAIGSANTLVRTERGWRADNTDCEGILAALDELMRGAAIRTAVVVGAGGTARPALWALRELGTERVTVINRSDRSAEIAGLTGGMDVVFAGFGTDIESATMAADVVISTVPPEAIEAHVNGIAHAPLLDVIYNPWPTKLAIRAASHGHPTVGGLVMLAGQSYSQFEQFTGTAAPREAMRAALMSNVGKH</sequence>
<evidence type="ECO:0000256" key="2">
    <source>
        <dbReference type="ARBA" id="ARBA00012962"/>
    </source>
</evidence>
<dbReference type="InterPro" id="IPR006151">
    <property type="entry name" value="Shikm_DH/Glu-tRNA_Rdtase"/>
</dbReference>
<protein>
    <recommendedName>
        <fullName evidence="2">shikimate dehydrogenase (NADP(+))</fullName>
        <ecNumber evidence="2">1.1.1.25</ecNumber>
    </recommendedName>
</protein>
<dbReference type="Pfam" id="PF18317">
    <property type="entry name" value="SDH_C"/>
    <property type="match status" value="1"/>
</dbReference>
<dbReference type="GO" id="GO:0004764">
    <property type="term" value="F:shikimate 3-dehydrogenase (NADP+) activity"/>
    <property type="evidence" value="ECO:0007669"/>
    <property type="project" value="UniProtKB-EC"/>
</dbReference>
<dbReference type="NCBIfam" id="NF001311">
    <property type="entry name" value="PRK00258.1-3"/>
    <property type="match status" value="1"/>
</dbReference>
<evidence type="ECO:0000313" key="8">
    <source>
        <dbReference type="EMBL" id="MCP1387164.1"/>
    </source>
</evidence>
<evidence type="ECO:0000256" key="1">
    <source>
        <dbReference type="ARBA" id="ARBA00004871"/>
    </source>
</evidence>
<dbReference type="EMBL" id="JAMFTQ010000002">
    <property type="protein sequence ID" value="MCP1387164.1"/>
    <property type="molecule type" value="Genomic_DNA"/>
</dbReference>
<dbReference type="InterPro" id="IPR022893">
    <property type="entry name" value="Shikimate_DH_fam"/>
</dbReference>
<keyword evidence="8" id="KW-0560">Oxidoreductase</keyword>
<dbReference type="Gene3D" id="3.40.50.10860">
    <property type="entry name" value="Leucine Dehydrogenase, chain A, domain 1"/>
    <property type="match status" value="1"/>
</dbReference>
<organism evidence="8 9">
    <name type="scientific">Corynebacterium stercoris</name>
    <dbReference type="NCBI Taxonomy" id="2943490"/>
    <lineage>
        <taxon>Bacteria</taxon>
        <taxon>Bacillati</taxon>
        <taxon>Actinomycetota</taxon>
        <taxon>Actinomycetes</taxon>
        <taxon>Mycobacteriales</taxon>
        <taxon>Corynebacteriaceae</taxon>
        <taxon>Corynebacterium</taxon>
    </lineage>
</organism>
<comment type="catalytic activity">
    <reaction evidence="4">
        <text>shikimate + NADP(+) = 3-dehydroshikimate + NADPH + H(+)</text>
        <dbReference type="Rhea" id="RHEA:17737"/>
        <dbReference type="ChEBI" id="CHEBI:15378"/>
        <dbReference type="ChEBI" id="CHEBI:16630"/>
        <dbReference type="ChEBI" id="CHEBI:36208"/>
        <dbReference type="ChEBI" id="CHEBI:57783"/>
        <dbReference type="ChEBI" id="CHEBI:58349"/>
        <dbReference type="EC" id="1.1.1.25"/>
    </reaction>
</comment>
<dbReference type="NCBIfam" id="TIGR01809">
    <property type="entry name" value="Shik-DH-AROM"/>
    <property type="match status" value="1"/>
</dbReference>
<dbReference type="EC" id="1.1.1.25" evidence="2"/>
<dbReference type="InterPro" id="IPR041121">
    <property type="entry name" value="SDH_C"/>
</dbReference>
<accession>A0ABT1FZG0</accession>
<dbReference type="RefSeq" id="WP_253576193.1">
    <property type="nucleotide sequence ID" value="NZ_JAMFTQ010000002.1"/>
</dbReference>
<dbReference type="Pfam" id="PF01488">
    <property type="entry name" value="Shikimate_DH"/>
    <property type="match status" value="1"/>
</dbReference>
<keyword evidence="3" id="KW-0028">Amino-acid biosynthesis</keyword>
<dbReference type="InterPro" id="IPR013708">
    <property type="entry name" value="Shikimate_DH-bd_N"/>
</dbReference>
<dbReference type="Gene3D" id="3.40.50.720">
    <property type="entry name" value="NAD(P)-binding Rossmann-like Domain"/>
    <property type="match status" value="1"/>
</dbReference>
<dbReference type="InterPro" id="IPR010110">
    <property type="entry name" value="Shikimate_DH_AroM-type"/>
</dbReference>
<evidence type="ECO:0000259" key="7">
    <source>
        <dbReference type="Pfam" id="PF18317"/>
    </source>
</evidence>
<feature type="domain" description="Quinate/shikimate 5-dehydrogenase/glutamyl-tRNA reductase" evidence="5">
    <location>
        <begin position="124"/>
        <end position="194"/>
    </location>
</feature>
<dbReference type="PANTHER" id="PTHR21089:SF1">
    <property type="entry name" value="BIFUNCTIONAL 3-DEHYDROQUINATE DEHYDRATASE_SHIKIMATE DEHYDROGENASE, CHLOROPLASTIC"/>
    <property type="match status" value="1"/>
</dbReference>
<evidence type="ECO:0000256" key="3">
    <source>
        <dbReference type="ARBA" id="ARBA00023141"/>
    </source>
</evidence>
<evidence type="ECO:0000259" key="6">
    <source>
        <dbReference type="Pfam" id="PF08501"/>
    </source>
</evidence>
<evidence type="ECO:0000259" key="5">
    <source>
        <dbReference type="Pfam" id="PF01488"/>
    </source>
</evidence>
<dbReference type="Pfam" id="PF08501">
    <property type="entry name" value="Shikimate_dh_N"/>
    <property type="match status" value="1"/>
</dbReference>
<keyword evidence="9" id="KW-1185">Reference proteome</keyword>
<dbReference type="PANTHER" id="PTHR21089">
    <property type="entry name" value="SHIKIMATE DEHYDROGENASE"/>
    <property type="match status" value="1"/>
</dbReference>
<dbReference type="SUPFAM" id="SSF51735">
    <property type="entry name" value="NAD(P)-binding Rossmann-fold domains"/>
    <property type="match status" value="1"/>
</dbReference>
<evidence type="ECO:0000313" key="9">
    <source>
        <dbReference type="Proteomes" id="UP001204000"/>
    </source>
</evidence>
<keyword evidence="3" id="KW-0057">Aromatic amino acid biosynthesis</keyword>
<dbReference type="InterPro" id="IPR046346">
    <property type="entry name" value="Aminoacid_DH-like_N_sf"/>
</dbReference>
<dbReference type="InterPro" id="IPR036291">
    <property type="entry name" value="NAD(P)-bd_dom_sf"/>
</dbReference>
<reference evidence="8" key="1">
    <citation type="submission" date="2022-05" db="EMBL/GenBank/DDBJ databases">
        <title>Corynebacterium sp. TA-R-1 sp. nov., isolated from human feces.</title>
        <authorList>
            <person name="Shamsuzzaman M."/>
            <person name="Dahal R.H."/>
        </authorList>
    </citation>
    <scope>NUCLEOTIDE SEQUENCE</scope>
    <source>
        <strain evidence="8">TA-R-1</strain>
    </source>
</reference>